<dbReference type="Proteomes" id="UP000653454">
    <property type="component" value="Unassembled WGS sequence"/>
</dbReference>
<dbReference type="GO" id="GO:0005737">
    <property type="term" value="C:cytoplasm"/>
    <property type="evidence" value="ECO:0007669"/>
    <property type="project" value="TreeGrafter"/>
</dbReference>
<dbReference type="Gene3D" id="3.40.250.10">
    <property type="entry name" value="Rhodanese-like domain"/>
    <property type="match status" value="2"/>
</dbReference>
<evidence type="ECO:0000256" key="5">
    <source>
        <dbReference type="ARBA" id="ARBA00022801"/>
    </source>
</evidence>
<dbReference type="Pfam" id="PF00581">
    <property type="entry name" value="Rhodanese"/>
    <property type="match status" value="1"/>
</dbReference>
<dbReference type="PANTHER" id="PTHR10828">
    <property type="entry name" value="M-PHASE INDUCER PHOSPHATASE DUAL SPECIFICITY PHOSPHATASE CDC25"/>
    <property type="match status" value="1"/>
</dbReference>
<dbReference type="PROSITE" id="PS50206">
    <property type="entry name" value="RHODANESE_3"/>
    <property type="match status" value="1"/>
</dbReference>
<comment type="catalytic activity">
    <reaction evidence="8">
        <text>O-phospho-L-tyrosyl-[protein] + H2O = L-tyrosyl-[protein] + phosphate</text>
        <dbReference type="Rhea" id="RHEA:10684"/>
        <dbReference type="Rhea" id="RHEA-COMP:10136"/>
        <dbReference type="Rhea" id="RHEA-COMP:20101"/>
        <dbReference type="ChEBI" id="CHEBI:15377"/>
        <dbReference type="ChEBI" id="CHEBI:43474"/>
        <dbReference type="ChEBI" id="CHEBI:46858"/>
        <dbReference type="ChEBI" id="CHEBI:61978"/>
        <dbReference type="EC" id="3.1.3.48"/>
    </reaction>
</comment>
<evidence type="ECO:0000256" key="3">
    <source>
        <dbReference type="ARBA" id="ARBA00022618"/>
    </source>
</evidence>
<dbReference type="SUPFAM" id="SSF52821">
    <property type="entry name" value="Rhodanese/Cell cycle control phosphatase"/>
    <property type="match status" value="1"/>
</dbReference>
<feature type="domain" description="Rhodanese" evidence="10">
    <location>
        <begin position="611"/>
        <end position="725"/>
    </location>
</feature>
<organism evidence="11 12">
    <name type="scientific">Plutella xylostella</name>
    <name type="common">Diamondback moth</name>
    <name type="synonym">Plutella maculipennis</name>
    <dbReference type="NCBI Taxonomy" id="51655"/>
    <lineage>
        <taxon>Eukaryota</taxon>
        <taxon>Metazoa</taxon>
        <taxon>Ecdysozoa</taxon>
        <taxon>Arthropoda</taxon>
        <taxon>Hexapoda</taxon>
        <taxon>Insecta</taxon>
        <taxon>Pterygota</taxon>
        <taxon>Neoptera</taxon>
        <taxon>Endopterygota</taxon>
        <taxon>Lepidoptera</taxon>
        <taxon>Glossata</taxon>
        <taxon>Ditrysia</taxon>
        <taxon>Yponomeutoidea</taxon>
        <taxon>Plutellidae</taxon>
        <taxon>Plutella</taxon>
    </lineage>
</organism>
<evidence type="ECO:0000256" key="9">
    <source>
        <dbReference type="SAM" id="MobiDB-lite"/>
    </source>
</evidence>
<reference evidence="11" key="1">
    <citation type="submission" date="2020-11" db="EMBL/GenBank/DDBJ databases">
        <authorList>
            <person name="Whiteford S."/>
        </authorList>
    </citation>
    <scope>NUCLEOTIDE SEQUENCE</scope>
</reference>
<feature type="compositionally biased region" description="Basic and acidic residues" evidence="9">
    <location>
        <begin position="455"/>
        <end position="465"/>
    </location>
</feature>
<dbReference type="EC" id="3.1.3.48" evidence="2"/>
<evidence type="ECO:0000256" key="2">
    <source>
        <dbReference type="ARBA" id="ARBA00013064"/>
    </source>
</evidence>
<dbReference type="InterPro" id="IPR001763">
    <property type="entry name" value="Rhodanese-like_dom"/>
</dbReference>
<name>A0A8S4EVW6_PLUXY</name>
<dbReference type="InterPro" id="IPR036873">
    <property type="entry name" value="Rhodanese-like_dom_sf"/>
</dbReference>
<evidence type="ECO:0000256" key="4">
    <source>
        <dbReference type="ARBA" id="ARBA00022776"/>
    </source>
</evidence>
<evidence type="ECO:0000259" key="10">
    <source>
        <dbReference type="PROSITE" id="PS50206"/>
    </source>
</evidence>
<keyword evidence="6" id="KW-0904">Protein phosphatase</keyword>
<keyword evidence="12" id="KW-1185">Reference proteome</keyword>
<dbReference type="FunFam" id="3.40.250.10:FF:000021">
    <property type="entry name" value="M-phase inducer phosphatase cdc-25.2"/>
    <property type="match status" value="1"/>
</dbReference>
<feature type="region of interest" description="Disordered" evidence="9">
    <location>
        <begin position="455"/>
        <end position="487"/>
    </location>
</feature>
<dbReference type="PRINTS" id="PR00716">
    <property type="entry name" value="MPIPHPHTASE"/>
</dbReference>
<dbReference type="GO" id="GO:0005634">
    <property type="term" value="C:nucleus"/>
    <property type="evidence" value="ECO:0007669"/>
    <property type="project" value="TreeGrafter"/>
</dbReference>
<keyword evidence="7" id="KW-0131">Cell cycle</keyword>
<accession>A0A8S4EVW6</accession>
<evidence type="ECO:0000313" key="11">
    <source>
        <dbReference type="EMBL" id="CAG9119889.1"/>
    </source>
</evidence>
<dbReference type="EMBL" id="CAJHNJ030000023">
    <property type="protein sequence ID" value="CAG9119889.1"/>
    <property type="molecule type" value="Genomic_DNA"/>
</dbReference>
<comment type="similarity">
    <text evidence="1">Belongs to the MPI phosphatase family.</text>
</comment>
<keyword evidence="3" id="KW-0132">Cell division</keyword>
<dbReference type="GO" id="GO:0051301">
    <property type="term" value="P:cell division"/>
    <property type="evidence" value="ECO:0007669"/>
    <property type="project" value="UniProtKB-KW"/>
</dbReference>
<evidence type="ECO:0000256" key="6">
    <source>
        <dbReference type="ARBA" id="ARBA00022912"/>
    </source>
</evidence>
<dbReference type="GO" id="GO:0010971">
    <property type="term" value="P:positive regulation of G2/M transition of mitotic cell cycle"/>
    <property type="evidence" value="ECO:0007669"/>
    <property type="project" value="TreeGrafter"/>
</dbReference>
<gene>
    <name evidence="11" type="ORF">PLXY2_LOCUS6968</name>
</gene>
<keyword evidence="4" id="KW-0498">Mitosis</keyword>
<dbReference type="PANTHER" id="PTHR10828:SF17">
    <property type="entry name" value="PROTEIN-TYROSINE-PHOSPHATASE"/>
    <property type="match status" value="1"/>
</dbReference>
<keyword evidence="5" id="KW-0378">Hydrolase</keyword>
<evidence type="ECO:0000256" key="7">
    <source>
        <dbReference type="ARBA" id="ARBA00023306"/>
    </source>
</evidence>
<dbReference type="CDD" id="cd01530">
    <property type="entry name" value="Cdc25"/>
    <property type="match status" value="1"/>
</dbReference>
<dbReference type="InterPro" id="IPR000751">
    <property type="entry name" value="MPI_Phosphatase"/>
</dbReference>
<dbReference type="GO" id="GO:0004725">
    <property type="term" value="F:protein tyrosine phosphatase activity"/>
    <property type="evidence" value="ECO:0007669"/>
    <property type="project" value="UniProtKB-EC"/>
</dbReference>
<comment type="caution">
    <text evidence="11">The sequence shown here is derived from an EMBL/GenBank/DDBJ whole genome shotgun (WGS) entry which is preliminary data.</text>
</comment>
<dbReference type="GO" id="GO:0000086">
    <property type="term" value="P:G2/M transition of mitotic cell cycle"/>
    <property type="evidence" value="ECO:0007669"/>
    <property type="project" value="TreeGrafter"/>
</dbReference>
<protein>
    <recommendedName>
        <fullName evidence="2">protein-tyrosine-phosphatase</fullName>
        <ecNumber evidence="2">3.1.3.48</ecNumber>
    </recommendedName>
</protein>
<sequence>MWGESSKECESNCQCSGLITDSFCLDSGNSATKRRREEATAQNFKLKMNPHSLDFNSLHKSPVHTHTPKRRVLGEIQNRQSPLTYLKSPLIERSLQDSPLSSLLNSPKLNTPFVKRSTKKISRIFEERTRFKMSNKENEENMFSGSFTNKLDVCEETRDAYPDSQQLCGAGAGVLPGSLRRSHTGDHWTLAKMSSASPEPRRKPHKRPLFGHEDELADELPDELADDCGTLHDLDAEFDCETFDQCTKYEIVSTDSPDIISRGRTTSSRKISAKNFVFGAPIAETEQSTSFNKPAPAATRMLTFEDDSFEFTSPENLRPKTSQAAVSVKKSLKFLGDTPTKNILRHENSNSSIGSMSAASPLSSVSSKLRLFPSSSTTSMESGFMSEIEEPFLDLDEVSNSPKLADFGQLLSGKIKDTCAEPEFSLKRPSLQRSLSYNLEASKARVSLFSRGEIEERRSNKRPEPLQEGSLSSSKRRRGNGEGSLLMSRSKRPVLQRAYSENAASIMSALARSSTTPDLIGDFSLPHVLPAAASRHADLRAVSADVLADVLRGKYREEIADVQVIASTTPDLIGDFSLPHVLPAAASRHADLRAVSADTLADVLQGRYSEQIADVQVIDCRYPYEFEGGHIAGARNLYTPQQILSLMDQPVDHSVDQSVDQAAKRRVLVFHCEYSLERGPKLCRLLRSTDRARHRDAYPQLTYPELYLLHDGYSAFYRQHPALCTPPGYRMMLDPQFKHELSTYRRNTESGRKNSLM</sequence>
<proteinExistence type="inferred from homology"/>
<dbReference type="AlphaFoldDB" id="A0A8S4EVW6"/>
<evidence type="ECO:0000256" key="1">
    <source>
        <dbReference type="ARBA" id="ARBA00011065"/>
    </source>
</evidence>
<dbReference type="GO" id="GO:0110032">
    <property type="term" value="P:positive regulation of G2/MI transition of meiotic cell cycle"/>
    <property type="evidence" value="ECO:0007669"/>
    <property type="project" value="TreeGrafter"/>
</dbReference>
<evidence type="ECO:0000256" key="8">
    <source>
        <dbReference type="ARBA" id="ARBA00051722"/>
    </source>
</evidence>
<evidence type="ECO:0000313" key="12">
    <source>
        <dbReference type="Proteomes" id="UP000653454"/>
    </source>
</evidence>
<dbReference type="SMART" id="SM00450">
    <property type="entry name" value="RHOD"/>
    <property type="match status" value="1"/>
</dbReference>